<keyword evidence="13" id="KW-1185">Reference proteome</keyword>
<dbReference type="InterPro" id="IPR004649">
    <property type="entry name" value="RNase_H2_suA"/>
</dbReference>
<dbReference type="NCBIfam" id="TIGR00729">
    <property type="entry name" value="ribonuclease HII"/>
    <property type="match status" value="1"/>
</dbReference>
<evidence type="ECO:0000256" key="5">
    <source>
        <dbReference type="ARBA" id="ARBA00022723"/>
    </source>
</evidence>
<evidence type="ECO:0000256" key="2">
    <source>
        <dbReference type="ARBA" id="ARBA00001946"/>
    </source>
</evidence>
<keyword evidence="6 9" id="KW-0255">Endonuclease</keyword>
<name>A0ABD1ECC3_HYPHA</name>
<dbReference type="InterPro" id="IPR024567">
    <property type="entry name" value="RNase_HII/HIII_dom"/>
</dbReference>
<evidence type="ECO:0000259" key="11">
    <source>
        <dbReference type="PROSITE" id="PS51975"/>
    </source>
</evidence>
<comment type="catalytic activity">
    <reaction evidence="1 9 10">
        <text>Endonucleolytic cleavage to 5'-phosphomonoester.</text>
        <dbReference type="EC" id="3.1.26.4"/>
    </reaction>
</comment>
<evidence type="ECO:0000256" key="6">
    <source>
        <dbReference type="ARBA" id="ARBA00022759"/>
    </source>
</evidence>
<keyword evidence="7 9" id="KW-0378">Hydrolase</keyword>
<accession>A0ABD1ECC3</accession>
<evidence type="ECO:0000313" key="12">
    <source>
        <dbReference type="EMBL" id="KAL1492255.1"/>
    </source>
</evidence>
<evidence type="ECO:0000256" key="7">
    <source>
        <dbReference type="ARBA" id="ARBA00022801"/>
    </source>
</evidence>
<organism evidence="12 13">
    <name type="scientific">Hypothenemus hampei</name>
    <name type="common">Coffee berry borer</name>
    <dbReference type="NCBI Taxonomy" id="57062"/>
    <lineage>
        <taxon>Eukaryota</taxon>
        <taxon>Metazoa</taxon>
        <taxon>Ecdysozoa</taxon>
        <taxon>Arthropoda</taxon>
        <taxon>Hexapoda</taxon>
        <taxon>Insecta</taxon>
        <taxon>Pterygota</taxon>
        <taxon>Neoptera</taxon>
        <taxon>Endopterygota</taxon>
        <taxon>Coleoptera</taxon>
        <taxon>Polyphaga</taxon>
        <taxon>Cucujiformia</taxon>
        <taxon>Curculionidae</taxon>
        <taxon>Scolytinae</taxon>
        <taxon>Hypothenemus</taxon>
    </lineage>
</organism>
<comment type="cofactor">
    <cofactor evidence="9">
        <name>Mn(2+)</name>
        <dbReference type="ChEBI" id="CHEBI:29035"/>
    </cofactor>
    <cofactor evidence="9">
        <name>Mg(2+)</name>
        <dbReference type="ChEBI" id="CHEBI:18420"/>
    </cofactor>
    <text evidence="9">Manganese or magnesium. Binds 1 divalent metal ion per monomer in the absence of substrate. May bind a second metal ion after substrate binding.</text>
</comment>
<sequence length="322" mass="36407">MTENKIEEVETRREIHDLSSLESFLLHNDNFKNVSYISDVPEVCKEYPCILGIDEAGRGPVLGPMVYGTAFIPINEQTLLTTLQCADSKALNEEKRDDIFENICKHSKKMGWAVEVIAPNSICNSMLSRSKYSLNQVSMDSAIGLIKMALANSVKVEHVYVDTVGKPEKYQEYLKSLFPQLHITVAKKADSTYPVVSAASICAKVTRDHALKVWQFHEGIKVKEFGSGYPGDPVTKKFLTDHCDPVFGFPQLVRFSWSTASNALEGNAYHVEWEKVEDEKSGSTQKIPITSFFDKINKTSLEPEKKRHHFFTDRCLSRNVKF</sequence>
<proteinExistence type="inferred from homology"/>
<evidence type="ECO:0000256" key="9">
    <source>
        <dbReference type="PROSITE-ProRule" id="PRU01319"/>
    </source>
</evidence>
<dbReference type="Gene3D" id="3.30.420.10">
    <property type="entry name" value="Ribonuclease H-like superfamily/Ribonuclease H"/>
    <property type="match status" value="1"/>
</dbReference>
<comment type="caution">
    <text evidence="12">The sequence shown here is derived from an EMBL/GenBank/DDBJ whole genome shotgun (WGS) entry which is preliminary data.</text>
</comment>
<keyword evidence="4 9" id="KW-0540">Nuclease</keyword>
<evidence type="ECO:0000313" key="13">
    <source>
        <dbReference type="Proteomes" id="UP001566132"/>
    </source>
</evidence>
<comment type="similarity">
    <text evidence="3">Belongs to the RNase HII family. Eukaryotic subfamily.</text>
</comment>
<feature type="binding site" evidence="9">
    <location>
        <position position="55"/>
    </location>
    <ligand>
        <name>a divalent metal cation</name>
        <dbReference type="ChEBI" id="CHEBI:60240"/>
    </ligand>
</feature>
<dbReference type="PANTHER" id="PTHR10954">
    <property type="entry name" value="RIBONUCLEASE H2 SUBUNIT A"/>
    <property type="match status" value="1"/>
</dbReference>
<feature type="domain" description="RNase H type-2" evidence="11">
    <location>
        <begin position="48"/>
        <end position="269"/>
    </location>
</feature>
<dbReference type="InterPro" id="IPR036397">
    <property type="entry name" value="RNaseH_sf"/>
</dbReference>
<evidence type="ECO:0000256" key="4">
    <source>
        <dbReference type="ARBA" id="ARBA00022722"/>
    </source>
</evidence>
<comment type="cofactor">
    <cofactor evidence="2">
        <name>Mg(2+)</name>
        <dbReference type="ChEBI" id="CHEBI:18420"/>
    </cofactor>
</comment>
<dbReference type="CDD" id="cd07181">
    <property type="entry name" value="RNase_HII_eukaryota_like"/>
    <property type="match status" value="1"/>
</dbReference>
<evidence type="ECO:0000256" key="10">
    <source>
        <dbReference type="RuleBase" id="RU003515"/>
    </source>
</evidence>
<dbReference type="GO" id="GO:0004523">
    <property type="term" value="F:RNA-DNA hybrid ribonuclease activity"/>
    <property type="evidence" value="ECO:0007669"/>
    <property type="project" value="UniProtKB-UniRule"/>
</dbReference>
<dbReference type="InterPro" id="IPR023160">
    <property type="entry name" value="RNase_HII_hlx-loop-hlx_cap_dom"/>
</dbReference>
<dbReference type="InterPro" id="IPR001352">
    <property type="entry name" value="RNase_HII/HIII"/>
</dbReference>
<dbReference type="Gene3D" id="1.10.10.460">
    <property type="entry name" value="Ribonuclease hii. Domain 2"/>
    <property type="match status" value="1"/>
</dbReference>
<dbReference type="SUPFAM" id="SSF53098">
    <property type="entry name" value="Ribonuclease H-like"/>
    <property type="match status" value="1"/>
</dbReference>
<dbReference type="GO" id="GO:0006298">
    <property type="term" value="P:mismatch repair"/>
    <property type="evidence" value="ECO:0007669"/>
    <property type="project" value="UniProtKB-ARBA"/>
</dbReference>
<evidence type="ECO:0000256" key="8">
    <source>
        <dbReference type="ARBA" id="ARBA00024981"/>
    </source>
</evidence>
<gene>
    <name evidence="12" type="ORF">ABEB36_012732</name>
</gene>
<comment type="function">
    <text evidence="8">Catalytic subunit of RNase HII, an endonuclease that specifically degrades the RNA of RNA:DNA hybrids. Participates in DNA replication, possibly by mediating the removal of lagging-strand Okazaki fragment RNA primers during DNA replication. Mediates the excision of single ribonucleotides from DNA:RNA duplexes.</text>
</comment>
<evidence type="ECO:0000256" key="3">
    <source>
        <dbReference type="ARBA" id="ARBA00007058"/>
    </source>
</evidence>
<dbReference type="GO" id="GO:0003723">
    <property type="term" value="F:RNA binding"/>
    <property type="evidence" value="ECO:0007669"/>
    <property type="project" value="UniProtKB-UniRule"/>
</dbReference>
<feature type="binding site" evidence="9">
    <location>
        <position position="162"/>
    </location>
    <ligand>
        <name>a divalent metal cation</name>
        <dbReference type="ChEBI" id="CHEBI:60240"/>
    </ligand>
</feature>
<keyword evidence="5 9" id="KW-0479">Metal-binding</keyword>
<protein>
    <recommendedName>
        <fullName evidence="10">Ribonuclease</fullName>
        <ecNumber evidence="10">3.1.26.4</ecNumber>
    </recommendedName>
</protein>
<dbReference type="EMBL" id="JBDJPC010000009">
    <property type="protein sequence ID" value="KAL1492255.1"/>
    <property type="molecule type" value="Genomic_DNA"/>
</dbReference>
<dbReference type="GO" id="GO:0046872">
    <property type="term" value="F:metal ion binding"/>
    <property type="evidence" value="ECO:0007669"/>
    <property type="project" value="UniProtKB-KW"/>
</dbReference>
<comment type="function">
    <text evidence="10">Endonuclease that specifically degrades the RNA of RNA-DNA hybrids.</text>
</comment>
<dbReference type="EC" id="3.1.26.4" evidence="10"/>
<dbReference type="PROSITE" id="PS51975">
    <property type="entry name" value="RNASE_H_2"/>
    <property type="match status" value="1"/>
</dbReference>
<dbReference type="PANTHER" id="PTHR10954:SF7">
    <property type="entry name" value="RIBONUCLEASE H2 SUBUNIT A"/>
    <property type="match status" value="1"/>
</dbReference>
<dbReference type="InterPro" id="IPR012337">
    <property type="entry name" value="RNaseH-like_sf"/>
</dbReference>
<dbReference type="FunFam" id="1.10.10.460:FF:000001">
    <property type="entry name" value="Ribonuclease"/>
    <property type="match status" value="1"/>
</dbReference>
<feature type="binding site" evidence="9">
    <location>
        <position position="54"/>
    </location>
    <ligand>
        <name>a divalent metal cation</name>
        <dbReference type="ChEBI" id="CHEBI:60240"/>
    </ligand>
</feature>
<dbReference type="Pfam" id="PF01351">
    <property type="entry name" value="RNase_HII"/>
    <property type="match status" value="1"/>
</dbReference>
<dbReference type="GO" id="GO:0006401">
    <property type="term" value="P:RNA catabolic process"/>
    <property type="evidence" value="ECO:0007669"/>
    <property type="project" value="UniProtKB-UniRule"/>
</dbReference>
<dbReference type="AlphaFoldDB" id="A0ABD1ECC3"/>
<dbReference type="GO" id="GO:0032299">
    <property type="term" value="C:ribonuclease H2 complex"/>
    <property type="evidence" value="ECO:0007669"/>
    <property type="project" value="UniProtKB-ARBA"/>
</dbReference>
<dbReference type="FunFam" id="3.30.420.10:FF:000016">
    <property type="entry name" value="Ribonuclease"/>
    <property type="match status" value="1"/>
</dbReference>
<reference evidence="12 13" key="1">
    <citation type="submission" date="2024-05" db="EMBL/GenBank/DDBJ databases">
        <title>Genetic variation in Jamaican populations of the coffee berry borer (Hypothenemus hampei).</title>
        <authorList>
            <person name="Errbii M."/>
            <person name="Myrie A."/>
        </authorList>
    </citation>
    <scope>NUCLEOTIDE SEQUENCE [LARGE SCALE GENOMIC DNA]</scope>
    <source>
        <strain evidence="12">JA-Hopewell-2020-01-JO</strain>
        <tissue evidence="12">Whole body</tissue>
    </source>
</reference>
<dbReference type="Proteomes" id="UP001566132">
    <property type="component" value="Unassembled WGS sequence"/>
</dbReference>
<evidence type="ECO:0000256" key="1">
    <source>
        <dbReference type="ARBA" id="ARBA00000077"/>
    </source>
</evidence>